<organism evidence="2 3">
    <name type="scientific">Pristionchus entomophagus</name>
    <dbReference type="NCBI Taxonomy" id="358040"/>
    <lineage>
        <taxon>Eukaryota</taxon>
        <taxon>Metazoa</taxon>
        <taxon>Ecdysozoa</taxon>
        <taxon>Nematoda</taxon>
        <taxon>Chromadorea</taxon>
        <taxon>Rhabditida</taxon>
        <taxon>Rhabditina</taxon>
        <taxon>Diplogasteromorpha</taxon>
        <taxon>Diplogasteroidea</taxon>
        <taxon>Neodiplogasteridae</taxon>
        <taxon>Pristionchus</taxon>
    </lineage>
</organism>
<protein>
    <submittedName>
        <fullName evidence="2">Uncharacterized protein</fullName>
    </submittedName>
</protein>
<name>A0AAV5UFE2_9BILA</name>
<proteinExistence type="predicted"/>
<accession>A0AAV5UFE2</accession>
<gene>
    <name evidence="2" type="ORF">PENTCL1PPCAC_27592</name>
</gene>
<evidence type="ECO:0000313" key="3">
    <source>
        <dbReference type="Proteomes" id="UP001432027"/>
    </source>
</evidence>
<dbReference type="Proteomes" id="UP001432027">
    <property type="component" value="Unassembled WGS sequence"/>
</dbReference>
<feature type="region of interest" description="Disordered" evidence="1">
    <location>
        <begin position="1"/>
        <end position="29"/>
    </location>
</feature>
<evidence type="ECO:0000313" key="2">
    <source>
        <dbReference type="EMBL" id="GMT05418.1"/>
    </source>
</evidence>
<sequence>MSGAEAHPPPPPPPPHGGNPHPHPMQGEWIQYSRGPYGQHYYTYMHQYKRCGGRWGTGFIVGGLVGMWAATCWQRRQCHNDAVDSCHWSNRGYWGWRKDQHQIEKSTKPEDVTNQ</sequence>
<comment type="caution">
    <text evidence="2">The sequence shown here is derived from an EMBL/GenBank/DDBJ whole genome shotgun (WGS) entry which is preliminary data.</text>
</comment>
<evidence type="ECO:0000256" key="1">
    <source>
        <dbReference type="SAM" id="MobiDB-lite"/>
    </source>
</evidence>
<dbReference type="AlphaFoldDB" id="A0AAV5UFE2"/>
<dbReference type="EMBL" id="BTSX01000006">
    <property type="protein sequence ID" value="GMT05418.1"/>
    <property type="molecule type" value="Genomic_DNA"/>
</dbReference>
<keyword evidence="3" id="KW-1185">Reference proteome</keyword>
<feature type="compositionally biased region" description="Pro residues" evidence="1">
    <location>
        <begin position="7"/>
        <end position="23"/>
    </location>
</feature>
<reference evidence="2" key="1">
    <citation type="submission" date="2023-10" db="EMBL/GenBank/DDBJ databases">
        <title>Genome assembly of Pristionchus species.</title>
        <authorList>
            <person name="Yoshida K."/>
            <person name="Sommer R.J."/>
        </authorList>
    </citation>
    <scope>NUCLEOTIDE SEQUENCE</scope>
    <source>
        <strain evidence="2">RS0144</strain>
    </source>
</reference>